<keyword evidence="8" id="KW-1015">Disulfide bond</keyword>
<evidence type="ECO:0000256" key="7">
    <source>
        <dbReference type="ARBA" id="ARBA00023008"/>
    </source>
</evidence>
<evidence type="ECO:0000256" key="1">
    <source>
        <dbReference type="ARBA" id="ARBA00001935"/>
    </source>
</evidence>
<evidence type="ECO:0000256" key="11">
    <source>
        <dbReference type="RuleBase" id="RU000672"/>
    </source>
</evidence>
<dbReference type="GO" id="GO:0008131">
    <property type="term" value="F:primary methylamine oxidase activity"/>
    <property type="evidence" value="ECO:0007669"/>
    <property type="project" value="InterPro"/>
</dbReference>
<dbReference type="GO" id="GO:0048038">
    <property type="term" value="F:quinone binding"/>
    <property type="evidence" value="ECO:0007669"/>
    <property type="project" value="InterPro"/>
</dbReference>
<keyword evidence="7 11" id="KW-0186">Copper</keyword>
<comment type="PTM">
    <text evidence="10 11">Topaquinone (TPQ) is generated by copper-dependent autoxidation of a specific tyrosyl residue.</text>
</comment>
<evidence type="ECO:0000259" key="14">
    <source>
        <dbReference type="Pfam" id="PF02728"/>
    </source>
</evidence>
<dbReference type="KEGG" id="rmar:GBA65_03550"/>
<dbReference type="PANTHER" id="PTHR10638">
    <property type="entry name" value="COPPER AMINE OXIDASE"/>
    <property type="match status" value="1"/>
</dbReference>
<dbReference type="InterPro" id="IPR015798">
    <property type="entry name" value="Cu_amine_oxidase_C"/>
</dbReference>
<evidence type="ECO:0000256" key="2">
    <source>
        <dbReference type="ARBA" id="ARBA00007983"/>
    </source>
</evidence>
<evidence type="ECO:0000256" key="5">
    <source>
        <dbReference type="ARBA" id="ARBA00022772"/>
    </source>
</evidence>
<keyword evidence="16" id="KW-1185">Reference proteome</keyword>
<evidence type="ECO:0000313" key="15">
    <source>
        <dbReference type="EMBL" id="QIN77742.1"/>
    </source>
</evidence>
<name>A0A6G8PUE7_9ACTN</name>
<dbReference type="Proteomes" id="UP000502706">
    <property type="component" value="Chromosome"/>
</dbReference>
<dbReference type="GO" id="GO:0005507">
    <property type="term" value="F:copper ion binding"/>
    <property type="evidence" value="ECO:0007669"/>
    <property type="project" value="InterPro"/>
</dbReference>
<keyword evidence="6 11" id="KW-0560">Oxidoreductase</keyword>
<dbReference type="SUPFAM" id="SSF49998">
    <property type="entry name" value="Amine oxidase catalytic domain"/>
    <property type="match status" value="1"/>
</dbReference>
<gene>
    <name evidence="15" type="ORF">GBA65_03550</name>
</gene>
<evidence type="ECO:0000256" key="10">
    <source>
        <dbReference type="PIRSR" id="PIRSR600269-51"/>
    </source>
</evidence>
<dbReference type="InterPro" id="IPR000269">
    <property type="entry name" value="Cu_amine_oxidase"/>
</dbReference>
<dbReference type="InterPro" id="IPR036460">
    <property type="entry name" value="Cu_amine_oxidase_C_sf"/>
</dbReference>
<evidence type="ECO:0000313" key="16">
    <source>
        <dbReference type="Proteomes" id="UP000502706"/>
    </source>
</evidence>
<comment type="cofactor">
    <cofactor evidence="1">
        <name>Cu cation</name>
        <dbReference type="ChEBI" id="CHEBI:23378"/>
    </cofactor>
</comment>
<dbReference type="GO" id="GO:0009308">
    <property type="term" value="P:amine metabolic process"/>
    <property type="evidence" value="ECO:0007669"/>
    <property type="project" value="UniProtKB-UniRule"/>
</dbReference>
<dbReference type="InterPro" id="IPR015802">
    <property type="entry name" value="Cu_amine_oxidase_N3"/>
</dbReference>
<feature type="domain" description="Copper amine oxidase N2-terminal" evidence="13">
    <location>
        <begin position="11"/>
        <end position="94"/>
    </location>
</feature>
<accession>A0A6G8PUE7</accession>
<dbReference type="Gene3D" id="3.10.450.40">
    <property type="match status" value="2"/>
</dbReference>
<feature type="active site" description="Proton acceptor" evidence="9">
    <location>
        <position position="299"/>
    </location>
</feature>
<comment type="cofactor">
    <cofactor evidence="11">
        <name>Cu cation</name>
        <dbReference type="ChEBI" id="CHEBI:23378"/>
    </cofactor>
    <text evidence="11">Contains 1 topaquinone per subunit.</text>
</comment>
<evidence type="ECO:0000256" key="6">
    <source>
        <dbReference type="ARBA" id="ARBA00023002"/>
    </source>
</evidence>
<dbReference type="AlphaFoldDB" id="A0A6G8PUE7"/>
<comment type="subunit">
    <text evidence="3">Homodimer.</text>
</comment>
<dbReference type="PANTHER" id="PTHR10638:SF41">
    <property type="entry name" value="AMINE OXIDASE"/>
    <property type="match status" value="1"/>
</dbReference>
<organism evidence="15 16">
    <name type="scientific">Rubrobacter marinus</name>
    <dbReference type="NCBI Taxonomy" id="2653852"/>
    <lineage>
        <taxon>Bacteria</taxon>
        <taxon>Bacillati</taxon>
        <taxon>Actinomycetota</taxon>
        <taxon>Rubrobacteria</taxon>
        <taxon>Rubrobacterales</taxon>
        <taxon>Rubrobacteraceae</taxon>
        <taxon>Rubrobacter</taxon>
    </lineage>
</organism>
<dbReference type="NCBIfam" id="NF008559">
    <property type="entry name" value="PRK11504.1"/>
    <property type="match status" value="1"/>
</dbReference>
<dbReference type="Pfam" id="PF02728">
    <property type="entry name" value="Cu_amine_oxidN3"/>
    <property type="match status" value="1"/>
</dbReference>
<evidence type="ECO:0000259" key="12">
    <source>
        <dbReference type="Pfam" id="PF01179"/>
    </source>
</evidence>
<dbReference type="SUPFAM" id="SSF54416">
    <property type="entry name" value="Amine oxidase N-terminal region"/>
    <property type="match status" value="2"/>
</dbReference>
<feature type="domain" description="Copper amine oxidase N3-terminal" evidence="14">
    <location>
        <begin position="101"/>
        <end position="200"/>
    </location>
</feature>
<feature type="active site" description="Schiff-base intermediate with substrate; via topaquinone" evidence="9">
    <location>
        <position position="383"/>
    </location>
</feature>
<evidence type="ECO:0000256" key="3">
    <source>
        <dbReference type="ARBA" id="ARBA00011738"/>
    </source>
</evidence>
<evidence type="ECO:0000256" key="4">
    <source>
        <dbReference type="ARBA" id="ARBA00022723"/>
    </source>
</evidence>
<keyword evidence="4 11" id="KW-0479">Metal-binding</keyword>
<comment type="similarity">
    <text evidence="2 11">Belongs to the copper/topaquinone oxidase family.</text>
</comment>
<keyword evidence="5 9" id="KW-0801">TPQ</keyword>
<dbReference type="Gene3D" id="2.70.98.20">
    <property type="entry name" value="Copper amine oxidase, catalytic domain"/>
    <property type="match status" value="1"/>
</dbReference>
<dbReference type="InterPro" id="IPR016182">
    <property type="entry name" value="Cu_amine_oxidase_N-reg"/>
</dbReference>
<dbReference type="FunFam" id="2.70.98.20:FF:000001">
    <property type="entry name" value="Amine oxidase"/>
    <property type="match status" value="1"/>
</dbReference>
<dbReference type="Pfam" id="PF02727">
    <property type="entry name" value="Cu_amine_oxidN2"/>
    <property type="match status" value="1"/>
</dbReference>
<dbReference type="Pfam" id="PF01179">
    <property type="entry name" value="Cu_amine_oxid"/>
    <property type="match status" value="1"/>
</dbReference>
<sequence length="640" mass="71799">MSETKKTTAMHPLEPLSAEEISAAAEVLRREGYVGEGWRFAGIVLREPHKENVLRFEAGGRDFDREADVVAMDPDGETYEAVVSLSEGSVTSWEHVPGVQPGVLLDEFDESERACKEDPSFKEAMAKRGIEDLELVCVDPWSAGYYGEDAEGRRLIRALVYVKLDPDDNPYAHPVDNVVVVMDLNEMKVVRVEDYGVVPVPQKRGNYSPEDVGALREDLKPIEITQPEGPSFGLDGHEVRWQKWRFRLGYTPREGLVLHNVTYNDRGRERSILYRASISEMVVPYGDPSPVQYRKNAFDAGEYNIGVLANALELGCDCLGEIRYLDAVVSDGHGNPVTMKNAVCLHEEDFGMLWKHTDFRTEKAEVRRSRRFVASFIATVANYEYGFYWYFYLDGKIEFEVKLTGIVSTGALQPGEKRKYGQTLNDDGLYAPIHQHLFNLRLDMDVDGPTNSLYEVHTEAETGEDNPHGNAFFARSTLLESEKEAQQIVDPMSARYWKVVNHSSLNAVGEPVAYKLVPHTNVLPFALPEAYVMARAAFTTKHLWATPYEPSEMHAAGDYPNQHEGGAGLPEYTKDDRSIRDTDVVLWYTLGSHHTARLEDWPVMPAQYAGFALQPAGFFDENPALDVPPPGGSGHCHHHG</sequence>
<proteinExistence type="inferred from homology"/>
<dbReference type="InterPro" id="IPR015800">
    <property type="entry name" value="Cu_amine_oxidase_N2"/>
</dbReference>
<evidence type="ECO:0000256" key="9">
    <source>
        <dbReference type="PIRSR" id="PIRSR600269-50"/>
    </source>
</evidence>
<reference evidence="15 16" key="1">
    <citation type="submission" date="2019-10" db="EMBL/GenBank/DDBJ databases">
        <title>Rubrobacter sp nov SCSIO 52915 isolated from a deep-sea sediment in the South China Sea.</title>
        <authorList>
            <person name="Chen R.W."/>
        </authorList>
    </citation>
    <scope>NUCLEOTIDE SEQUENCE [LARGE SCALE GENOMIC DNA]</scope>
    <source>
        <strain evidence="15 16">SCSIO 52915</strain>
    </source>
</reference>
<protein>
    <recommendedName>
        <fullName evidence="11">Amine oxidase</fullName>
        <ecNumber evidence="11">1.4.3.-</ecNumber>
    </recommendedName>
</protein>
<feature type="domain" description="Copper amine oxidase catalytic" evidence="12">
    <location>
        <begin position="222"/>
        <end position="625"/>
    </location>
</feature>
<dbReference type="EMBL" id="CP045121">
    <property type="protein sequence ID" value="QIN77742.1"/>
    <property type="molecule type" value="Genomic_DNA"/>
</dbReference>
<dbReference type="EC" id="1.4.3.-" evidence="11"/>
<feature type="modified residue" description="2',4',5'-topaquinone" evidence="10">
    <location>
        <position position="383"/>
    </location>
</feature>
<evidence type="ECO:0000256" key="8">
    <source>
        <dbReference type="ARBA" id="ARBA00023157"/>
    </source>
</evidence>
<evidence type="ECO:0000259" key="13">
    <source>
        <dbReference type="Pfam" id="PF02727"/>
    </source>
</evidence>